<feature type="domain" description="Cellulase Ig-like" evidence="8">
    <location>
        <begin position="31"/>
        <end position="109"/>
    </location>
</feature>
<reference evidence="10" key="1">
    <citation type="submission" date="2016-11" db="EMBL/GenBank/DDBJ databases">
        <authorList>
            <person name="Varghese N."/>
            <person name="Submissions S."/>
        </authorList>
    </citation>
    <scope>NUCLEOTIDE SEQUENCE [LARGE SCALE GENOMIC DNA]</scope>
    <source>
        <strain evidence="10">DSM 24579</strain>
    </source>
</reference>
<dbReference type="InterPro" id="IPR001701">
    <property type="entry name" value="Glyco_hydro_9"/>
</dbReference>
<evidence type="ECO:0000313" key="10">
    <source>
        <dbReference type="Proteomes" id="UP000183945"/>
    </source>
</evidence>
<dbReference type="EMBL" id="FQVT01000002">
    <property type="protein sequence ID" value="SHF72799.1"/>
    <property type="molecule type" value="Genomic_DNA"/>
</dbReference>
<keyword evidence="5" id="KW-0624">Polysaccharide degradation</keyword>
<dbReference type="RefSeq" id="WP_217653603.1">
    <property type="nucleotide sequence ID" value="NZ_FQVT01000002.1"/>
</dbReference>
<dbReference type="Gene3D" id="1.50.10.10">
    <property type="match status" value="1"/>
</dbReference>
<dbReference type="SUPFAM" id="SSF81296">
    <property type="entry name" value="E set domains"/>
    <property type="match status" value="1"/>
</dbReference>
<dbReference type="Proteomes" id="UP000183945">
    <property type="component" value="Unassembled WGS sequence"/>
</dbReference>
<feature type="chain" id="PRO_5012680146" evidence="6">
    <location>
        <begin position="22"/>
        <end position="602"/>
    </location>
</feature>
<keyword evidence="6" id="KW-0732">Signal</keyword>
<dbReference type="InterPro" id="IPR013783">
    <property type="entry name" value="Ig-like_fold"/>
</dbReference>
<keyword evidence="10" id="KW-1185">Reference proteome</keyword>
<dbReference type="Pfam" id="PF02927">
    <property type="entry name" value="CelD_N"/>
    <property type="match status" value="1"/>
</dbReference>
<proteinExistence type="inferred from homology"/>
<keyword evidence="3" id="KW-0119">Carbohydrate metabolism</keyword>
<evidence type="ECO:0000259" key="8">
    <source>
        <dbReference type="Pfam" id="PF02927"/>
    </source>
</evidence>
<feature type="signal peptide" evidence="6">
    <location>
        <begin position="1"/>
        <end position="21"/>
    </location>
</feature>
<comment type="similarity">
    <text evidence="1">Belongs to the glycosyl hydrolase 9 (cellulase E) family.</text>
</comment>
<dbReference type="InterPro" id="IPR012341">
    <property type="entry name" value="6hp_glycosidase-like_sf"/>
</dbReference>
<dbReference type="CDD" id="cd02850">
    <property type="entry name" value="E_set_Cellulase_N"/>
    <property type="match status" value="1"/>
</dbReference>
<dbReference type="InterPro" id="IPR008928">
    <property type="entry name" value="6-hairpin_glycosidase_sf"/>
</dbReference>
<evidence type="ECO:0000256" key="2">
    <source>
        <dbReference type="ARBA" id="ARBA00022801"/>
    </source>
</evidence>
<dbReference type="STRING" id="1073325.SAMN05444483_102190"/>
<evidence type="ECO:0000256" key="6">
    <source>
        <dbReference type="SAM" id="SignalP"/>
    </source>
</evidence>
<accession>A0A1M5E0P5</accession>
<dbReference type="AlphaFoldDB" id="A0A1M5E0P5"/>
<dbReference type="Gene3D" id="2.60.40.10">
    <property type="entry name" value="Immunoglobulins"/>
    <property type="match status" value="1"/>
</dbReference>
<dbReference type="InterPro" id="IPR014756">
    <property type="entry name" value="Ig_E-set"/>
</dbReference>
<dbReference type="SUPFAM" id="SSF48208">
    <property type="entry name" value="Six-hairpin glycosidases"/>
    <property type="match status" value="1"/>
</dbReference>
<evidence type="ECO:0000259" key="7">
    <source>
        <dbReference type="Pfam" id="PF00759"/>
    </source>
</evidence>
<evidence type="ECO:0000256" key="3">
    <source>
        <dbReference type="ARBA" id="ARBA00023277"/>
    </source>
</evidence>
<evidence type="ECO:0000313" key="9">
    <source>
        <dbReference type="EMBL" id="SHF72799.1"/>
    </source>
</evidence>
<dbReference type="GO" id="GO:0000272">
    <property type="term" value="P:polysaccharide catabolic process"/>
    <property type="evidence" value="ECO:0007669"/>
    <property type="project" value="UniProtKB-KW"/>
</dbReference>
<dbReference type="InterPro" id="IPR004197">
    <property type="entry name" value="Cellulase_Ig-like"/>
</dbReference>
<organism evidence="9 10">
    <name type="scientific">Salegentibacter echinorum</name>
    <dbReference type="NCBI Taxonomy" id="1073325"/>
    <lineage>
        <taxon>Bacteria</taxon>
        <taxon>Pseudomonadati</taxon>
        <taxon>Bacteroidota</taxon>
        <taxon>Flavobacteriia</taxon>
        <taxon>Flavobacteriales</taxon>
        <taxon>Flavobacteriaceae</taxon>
        <taxon>Salegentibacter</taxon>
    </lineage>
</organism>
<dbReference type="GO" id="GO:0008810">
    <property type="term" value="F:cellulase activity"/>
    <property type="evidence" value="ECO:0007669"/>
    <property type="project" value="InterPro"/>
</dbReference>
<gene>
    <name evidence="9" type="ORF">SAMN05444483_102190</name>
</gene>
<protein>
    <submittedName>
        <fullName evidence="9">N-terminal ig-like domain of cellulase</fullName>
    </submittedName>
</protein>
<dbReference type="Pfam" id="PF00759">
    <property type="entry name" value="Glyco_hydro_9"/>
    <property type="match status" value="1"/>
</dbReference>
<sequence length="602" mass="68537">MKSFISKCLILFLGLTINLMGATTPQDEIFIRLNQVGFLEEDAKTAVIFSNTKVTPRFHIENTQNGEEVYSGKLKKVKNKGWGNFKYYYKADFSKLKQPGKFKLSLSGSGIKSTEFGIGRTHSYTNYHEDLLGFMRQQRCGYNSFLDMVCHQRDGRSMFGPMPDSTFVDVSGGWHDAGDQLKYLITGSNATAKMLKAYELIPEKFSDKVNALGQEGKNGIPDVLDEAKWGLDWIHKLHTGPGELFHQVADDRDHLGMKWPDKDSSDYGWGPNSYRVAYFATGKPQGLSEYKSKATGIANLAGRSAAAMAIGARIWEEIDPKYAQKCREAAFELYRMGKKQEGFQQGNSYGAPYRYNEDTWADDMEWAAAELFINTREEQYLEDAMHYAEMAASVSWMDKEDAEHYRFYPFFNIGHFVLYDLVDKGFQEKLAGYYQEGIEATTQRGANNPYQIGVPFIWCSNNLTANLITQIILYEEMTGDKQYHDFMLAQRDWLLGNNPWGTSMFMNIPENGEYPEDVHTSIWFLTGKEVPGGLVDGPVYRSVYENLRGLTLKNEDEFAKFQNDFVVYHDDFGDYSTNEPTMDGTADAIFLMAWFAQDAAKE</sequence>
<evidence type="ECO:0000256" key="5">
    <source>
        <dbReference type="ARBA" id="ARBA00023326"/>
    </source>
</evidence>
<evidence type="ECO:0000256" key="1">
    <source>
        <dbReference type="ARBA" id="ARBA00007072"/>
    </source>
</evidence>
<keyword evidence="4" id="KW-0326">Glycosidase</keyword>
<keyword evidence="2" id="KW-0378">Hydrolase</keyword>
<dbReference type="PANTHER" id="PTHR22298">
    <property type="entry name" value="ENDO-1,4-BETA-GLUCANASE"/>
    <property type="match status" value="1"/>
</dbReference>
<name>A0A1M5E0P5_SALEC</name>
<feature type="domain" description="Glycoside hydrolase family 9" evidence="7">
    <location>
        <begin position="124"/>
        <end position="591"/>
    </location>
</feature>
<evidence type="ECO:0000256" key="4">
    <source>
        <dbReference type="ARBA" id="ARBA00023295"/>
    </source>
</evidence>